<dbReference type="InterPro" id="IPR055817">
    <property type="entry name" value="DUF7393"/>
</dbReference>
<dbReference type="Pfam" id="PF24119">
    <property type="entry name" value="DUF7393"/>
    <property type="match status" value="1"/>
</dbReference>
<dbReference type="GeneID" id="60335210"/>
<dbReference type="RefSeq" id="YP_009963625.1">
    <property type="nucleotide sequence ID" value="NC_051721.1"/>
</dbReference>
<dbReference type="EMBL" id="MH001449">
    <property type="protein sequence ID" value="AVO21630.1"/>
    <property type="molecule type" value="Genomic_DNA"/>
</dbReference>
<keyword evidence="3" id="KW-1185">Reference proteome</keyword>
<name>A0A2P1JR70_9CAUD</name>
<feature type="domain" description="DUF7393" evidence="1">
    <location>
        <begin position="1"/>
        <end position="48"/>
    </location>
</feature>
<organism evidence="2 3">
    <name type="scientific">Mycobacterium phage MooMoo</name>
    <dbReference type="NCBI Taxonomy" id="2108127"/>
    <lineage>
        <taxon>Viruses</taxon>
        <taxon>Duplodnaviria</taxon>
        <taxon>Heunggongvirae</taxon>
        <taxon>Uroviricota</taxon>
        <taxon>Caudoviricetes</taxon>
        <taxon>Gracegardnervirinae</taxon>
        <taxon>Moomoovirus</taxon>
        <taxon>Moomoovirus moomoo</taxon>
    </lineage>
</organism>
<dbReference type="Proteomes" id="UP000241634">
    <property type="component" value="Segment"/>
</dbReference>
<gene>
    <name evidence="2" type="primary">24</name>
    <name evidence="2" type="ORF">SEA_MOOMOO_24</name>
</gene>
<protein>
    <recommendedName>
        <fullName evidence="1">DUF7393 domain-containing protein</fullName>
    </recommendedName>
</protein>
<evidence type="ECO:0000313" key="2">
    <source>
        <dbReference type="EMBL" id="AVO21630.1"/>
    </source>
</evidence>
<sequence length="48" mass="5354">MKIHVASHGPTGWTATILHTTGTVHTVIDEQGRWHLVDASRVTIRRIP</sequence>
<evidence type="ECO:0000259" key="1">
    <source>
        <dbReference type="Pfam" id="PF24119"/>
    </source>
</evidence>
<proteinExistence type="predicted"/>
<dbReference type="KEGG" id="vg:60335210"/>
<reference evidence="3" key="1">
    <citation type="submission" date="2018-02" db="EMBL/GenBank/DDBJ databases">
        <authorList>
            <person name="Cohen D.B."/>
            <person name="Kent A.D."/>
        </authorList>
    </citation>
    <scope>NUCLEOTIDE SEQUENCE [LARGE SCALE GENOMIC DNA]</scope>
</reference>
<evidence type="ECO:0000313" key="3">
    <source>
        <dbReference type="Proteomes" id="UP000241634"/>
    </source>
</evidence>
<accession>A0A2P1JR70</accession>